<dbReference type="RefSeq" id="WP_092499936.1">
    <property type="nucleotide sequence ID" value="NZ_FNFV01000003.1"/>
</dbReference>
<organism evidence="11 12">
    <name type="scientific">Meinhardsimonia xiamenensis</name>
    <dbReference type="NCBI Taxonomy" id="990712"/>
    <lineage>
        <taxon>Bacteria</taxon>
        <taxon>Pseudomonadati</taxon>
        <taxon>Pseudomonadota</taxon>
        <taxon>Alphaproteobacteria</taxon>
        <taxon>Rhodobacterales</taxon>
        <taxon>Paracoccaceae</taxon>
        <taxon>Meinhardsimonia</taxon>
    </lineage>
</organism>
<keyword evidence="6" id="KW-0131">Cell cycle</keyword>
<dbReference type="AlphaFoldDB" id="A0A1G9CV79"/>
<evidence type="ECO:0000313" key="11">
    <source>
        <dbReference type="EMBL" id="SDK55580.1"/>
    </source>
</evidence>
<evidence type="ECO:0000256" key="5">
    <source>
        <dbReference type="ARBA" id="ARBA00023210"/>
    </source>
</evidence>
<evidence type="ECO:0000256" key="7">
    <source>
        <dbReference type="ARBA" id="ARBA00024910"/>
    </source>
</evidence>
<dbReference type="SUPFAM" id="SSF102829">
    <property type="entry name" value="Cell division protein ZapA-like"/>
    <property type="match status" value="1"/>
</dbReference>
<evidence type="ECO:0000256" key="9">
    <source>
        <dbReference type="ARBA" id="ARBA00033158"/>
    </source>
</evidence>
<evidence type="ECO:0000256" key="2">
    <source>
        <dbReference type="ARBA" id="ARBA00015195"/>
    </source>
</evidence>
<protein>
    <recommendedName>
        <fullName evidence="2">Cell division protein ZapA</fullName>
    </recommendedName>
    <alternativeName>
        <fullName evidence="9">Z ring-associated protein ZapA</fullName>
    </alternativeName>
</protein>
<comment type="function">
    <text evidence="7">Activator of cell division through the inhibition of FtsZ GTPase activity, therefore promoting FtsZ assembly into bundles of protofilaments necessary for the formation of the division Z ring. It is recruited early at mid-cell but it is not essential for cell division.</text>
</comment>
<dbReference type="STRING" id="990712.SAMN05216257_103242"/>
<dbReference type="GO" id="GO:0043093">
    <property type="term" value="P:FtsZ-dependent cytokinesis"/>
    <property type="evidence" value="ECO:0007669"/>
    <property type="project" value="TreeGrafter"/>
</dbReference>
<accession>A0A1G9CV79</accession>
<dbReference type="EMBL" id="FNFV01000003">
    <property type="protein sequence ID" value="SDK55580.1"/>
    <property type="molecule type" value="Genomic_DNA"/>
</dbReference>
<dbReference type="Pfam" id="PF05164">
    <property type="entry name" value="ZapA"/>
    <property type="match status" value="1"/>
</dbReference>
<dbReference type="GO" id="GO:0000917">
    <property type="term" value="P:division septum assembly"/>
    <property type="evidence" value="ECO:0007669"/>
    <property type="project" value="UniProtKB-KW"/>
</dbReference>
<dbReference type="GO" id="GO:0000921">
    <property type="term" value="P:septin ring assembly"/>
    <property type="evidence" value="ECO:0007669"/>
    <property type="project" value="TreeGrafter"/>
</dbReference>
<dbReference type="PANTHER" id="PTHR34981:SF1">
    <property type="entry name" value="CELL DIVISION PROTEIN ZAPA"/>
    <property type="match status" value="1"/>
</dbReference>
<feature type="coiled-coil region" evidence="10">
    <location>
        <begin position="63"/>
        <end position="138"/>
    </location>
</feature>
<name>A0A1G9CV79_9RHOB</name>
<evidence type="ECO:0000313" key="12">
    <source>
        <dbReference type="Proteomes" id="UP000199328"/>
    </source>
</evidence>
<evidence type="ECO:0000256" key="8">
    <source>
        <dbReference type="ARBA" id="ARBA00026068"/>
    </source>
</evidence>
<reference evidence="12" key="1">
    <citation type="submission" date="2016-10" db="EMBL/GenBank/DDBJ databases">
        <authorList>
            <person name="Varghese N."/>
            <person name="Submissions S."/>
        </authorList>
    </citation>
    <scope>NUCLEOTIDE SEQUENCE [LARGE SCALE GENOMIC DNA]</scope>
    <source>
        <strain evidence="12">CGMCC 1.10789</strain>
    </source>
</reference>
<dbReference type="OrthoDB" id="9797575at2"/>
<dbReference type="InterPro" id="IPR042233">
    <property type="entry name" value="Cell_div_ZapA_N"/>
</dbReference>
<dbReference type="PANTHER" id="PTHR34981">
    <property type="entry name" value="CELL DIVISION PROTEIN ZAPA"/>
    <property type="match status" value="1"/>
</dbReference>
<evidence type="ECO:0000256" key="3">
    <source>
        <dbReference type="ARBA" id="ARBA00022490"/>
    </source>
</evidence>
<keyword evidence="10" id="KW-0175">Coiled coil</keyword>
<keyword evidence="3" id="KW-0963">Cytoplasm</keyword>
<comment type="subcellular location">
    <subcellularLocation>
        <location evidence="1">Cytoplasm</location>
    </subcellularLocation>
</comment>
<dbReference type="GO" id="GO:0032153">
    <property type="term" value="C:cell division site"/>
    <property type="evidence" value="ECO:0007669"/>
    <property type="project" value="TreeGrafter"/>
</dbReference>
<keyword evidence="12" id="KW-1185">Reference proteome</keyword>
<dbReference type="GO" id="GO:0005829">
    <property type="term" value="C:cytosol"/>
    <property type="evidence" value="ECO:0007669"/>
    <property type="project" value="TreeGrafter"/>
</dbReference>
<evidence type="ECO:0000256" key="6">
    <source>
        <dbReference type="ARBA" id="ARBA00023306"/>
    </source>
</evidence>
<sequence length="146" mass="15285">MPEVSITIGGRSFTVACQDGEEHYLHAAAALLDAEASALTAQIGRLPEPKMLLMAGLMLADKAAGMEEQLKSLEEAQKALQAELAAAQAEIEALKSAPPPEPEKIEVPVIPDDVTETLAELAARAEALAAELEEKTREEASGRGAG</sequence>
<gene>
    <name evidence="11" type="ORF">SAMN05216257_103242</name>
</gene>
<keyword evidence="5" id="KW-0717">Septation</keyword>
<evidence type="ECO:0000256" key="4">
    <source>
        <dbReference type="ARBA" id="ARBA00022618"/>
    </source>
</evidence>
<comment type="subunit">
    <text evidence="8">Homodimer. Interacts with FtsZ.</text>
</comment>
<proteinExistence type="predicted"/>
<dbReference type="InterPro" id="IPR036192">
    <property type="entry name" value="Cell_div_ZapA-like_sf"/>
</dbReference>
<dbReference type="GO" id="GO:0030428">
    <property type="term" value="C:cell septum"/>
    <property type="evidence" value="ECO:0007669"/>
    <property type="project" value="TreeGrafter"/>
</dbReference>
<dbReference type="InterPro" id="IPR007838">
    <property type="entry name" value="Cell_div_ZapA-like"/>
</dbReference>
<evidence type="ECO:0000256" key="10">
    <source>
        <dbReference type="SAM" id="Coils"/>
    </source>
</evidence>
<keyword evidence="4 11" id="KW-0132">Cell division</keyword>
<dbReference type="Proteomes" id="UP000199328">
    <property type="component" value="Unassembled WGS sequence"/>
</dbReference>
<dbReference type="Gene3D" id="3.30.160.880">
    <property type="entry name" value="Cell division protein ZapA protomer, N-terminal domain"/>
    <property type="match status" value="1"/>
</dbReference>
<evidence type="ECO:0000256" key="1">
    <source>
        <dbReference type="ARBA" id="ARBA00004496"/>
    </source>
</evidence>